<accession>C1E0K7</accession>
<dbReference type="RefSeq" id="XP_002499578.1">
    <property type="nucleotide sequence ID" value="XM_002499532.1"/>
</dbReference>
<dbReference type="KEGG" id="mis:MICPUN_78804"/>
<dbReference type="GO" id="GO:0006144">
    <property type="term" value="P:purine nucleobase metabolic process"/>
    <property type="evidence" value="ECO:0007669"/>
    <property type="project" value="UniProtKB-KW"/>
</dbReference>
<dbReference type="Gene3D" id="2.60.120.480">
    <property type="entry name" value="Ureidoglycolate hydrolase"/>
    <property type="match status" value="1"/>
</dbReference>
<evidence type="ECO:0000313" key="7">
    <source>
        <dbReference type="Proteomes" id="UP000002009"/>
    </source>
</evidence>
<dbReference type="GO" id="GO:0000256">
    <property type="term" value="P:allantoin catabolic process"/>
    <property type="evidence" value="ECO:0007669"/>
    <property type="project" value="InterPro"/>
</dbReference>
<evidence type="ECO:0000256" key="4">
    <source>
        <dbReference type="ARBA" id="ARBA00047684"/>
    </source>
</evidence>
<dbReference type="OrthoDB" id="2018886at2759"/>
<keyword evidence="3" id="KW-0456">Lyase</keyword>
<comment type="catalytic activity">
    <reaction evidence="4">
        <text>(S)-ureidoglycolate = urea + glyoxylate</text>
        <dbReference type="Rhea" id="RHEA:11304"/>
        <dbReference type="ChEBI" id="CHEBI:16199"/>
        <dbReference type="ChEBI" id="CHEBI:36655"/>
        <dbReference type="ChEBI" id="CHEBI:57296"/>
        <dbReference type="EC" id="4.3.2.3"/>
    </reaction>
</comment>
<dbReference type="Pfam" id="PF04115">
    <property type="entry name" value="Ureidogly_lyase"/>
    <property type="match status" value="1"/>
</dbReference>
<evidence type="ECO:0000256" key="2">
    <source>
        <dbReference type="ARBA" id="ARBA00022631"/>
    </source>
</evidence>
<evidence type="ECO:0000256" key="3">
    <source>
        <dbReference type="ARBA" id="ARBA00023239"/>
    </source>
</evidence>
<dbReference type="GeneID" id="8240773"/>
<keyword evidence="2" id="KW-0659">Purine metabolism</keyword>
<dbReference type="AlphaFoldDB" id="C1E0K7"/>
<dbReference type="FunCoup" id="C1E0K7">
    <property type="interactions" value="360"/>
</dbReference>
<dbReference type="InterPro" id="IPR007247">
    <property type="entry name" value="Ureidogly_lyase"/>
</dbReference>
<dbReference type="EMBL" id="CP001323">
    <property type="protein sequence ID" value="ACO60836.1"/>
    <property type="molecule type" value="Genomic_DNA"/>
</dbReference>
<dbReference type="InterPro" id="IPR024060">
    <property type="entry name" value="Ureidoglycolate_lyase_dom_sf"/>
</dbReference>
<dbReference type="OMA" id="DHNTHDY"/>
<protein>
    <recommendedName>
        <fullName evidence="8">Ureidoglycolate hydrolase</fullName>
    </recommendedName>
</protein>
<name>C1E0K7_MICCC</name>
<dbReference type="GO" id="GO:0004848">
    <property type="term" value="F:ureidoglycolate hydrolase activity"/>
    <property type="evidence" value="ECO:0007669"/>
    <property type="project" value="InterPro"/>
</dbReference>
<dbReference type="PANTHER" id="PTHR35721">
    <property type="entry name" value="UREIDOGLYCOLATE HYDROLASE"/>
    <property type="match status" value="1"/>
</dbReference>
<gene>
    <name evidence="6" type="ORF">MICPUN_78804</name>
</gene>
<organism evidence="6 7">
    <name type="scientific">Micromonas commoda (strain RCC299 / NOUM17 / CCMP2709)</name>
    <name type="common">Picoplanktonic green alga</name>
    <dbReference type="NCBI Taxonomy" id="296587"/>
    <lineage>
        <taxon>Eukaryota</taxon>
        <taxon>Viridiplantae</taxon>
        <taxon>Chlorophyta</taxon>
        <taxon>Mamiellophyceae</taxon>
        <taxon>Mamiellales</taxon>
        <taxon>Mamiellaceae</taxon>
        <taxon>Micromonas</taxon>
    </lineage>
</organism>
<dbReference type="GO" id="GO:0050385">
    <property type="term" value="F:ureidoglycolate lyase activity"/>
    <property type="evidence" value="ECO:0007669"/>
    <property type="project" value="UniProtKB-EC"/>
</dbReference>
<dbReference type="SUPFAM" id="SSF51182">
    <property type="entry name" value="RmlC-like cupins"/>
    <property type="match status" value="1"/>
</dbReference>
<sequence>MASRPSHSVRSPARSPGHVVASAKAPGGSSTTRVALKAEELTVEAFAPFGQVCKAEEDGVEFGPADAQLDLSQGTPRFYVMRLRDKDLSFDRITYHEKVTQCLGALGDKDWYMAVGEPTMDVAKYPKHDSTDRALRVFRVPPGHFLKMHAGCWHAGPLFESHVEFMDFYNLELADTNVVDHNTHVFSEVDDIVYEVMD</sequence>
<proteinExistence type="predicted"/>
<keyword evidence="7" id="KW-1185">Reference proteome</keyword>
<dbReference type="Proteomes" id="UP000002009">
    <property type="component" value="Chromosome 2"/>
</dbReference>
<dbReference type="InterPro" id="IPR011051">
    <property type="entry name" value="RmlC_Cupin_sf"/>
</dbReference>
<reference evidence="6 7" key="1">
    <citation type="journal article" date="2009" name="Science">
        <title>Green evolution and dynamic adaptations revealed by genomes of the marine picoeukaryotes Micromonas.</title>
        <authorList>
            <person name="Worden A.Z."/>
            <person name="Lee J.H."/>
            <person name="Mock T."/>
            <person name="Rouze P."/>
            <person name="Simmons M.P."/>
            <person name="Aerts A.L."/>
            <person name="Allen A.E."/>
            <person name="Cuvelier M.L."/>
            <person name="Derelle E."/>
            <person name="Everett M.V."/>
            <person name="Foulon E."/>
            <person name="Grimwood J."/>
            <person name="Gundlach H."/>
            <person name="Henrissat B."/>
            <person name="Napoli C."/>
            <person name="McDonald S.M."/>
            <person name="Parker M.S."/>
            <person name="Rombauts S."/>
            <person name="Salamov A."/>
            <person name="Von Dassow P."/>
            <person name="Badger J.H."/>
            <person name="Coutinho P.M."/>
            <person name="Demir E."/>
            <person name="Dubchak I."/>
            <person name="Gentemann C."/>
            <person name="Eikrem W."/>
            <person name="Gready J.E."/>
            <person name="John U."/>
            <person name="Lanier W."/>
            <person name="Lindquist E.A."/>
            <person name="Lucas S."/>
            <person name="Mayer K.F."/>
            <person name="Moreau H."/>
            <person name="Not F."/>
            <person name="Otillar R."/>
            <person name="Panaud O."/>
            <person name="Pangilinan J."/>
            <person name="Paulsen I."/>
            <person name="Piegu B."/>
            <person name="Poliakov A."/>
            <person name="Robbens S."/>
            <person name="Schmutz J."/>
            <person name="Toulza E."/>
            <person name="Wyss T."/>
            <person name="Zelensky A."/>
            <person name="Zhou K."/>
            <person name="Armbrust E.V."/>
            <person name="Bhattacharya D."/>
            <person name="Goodenough U.W."/>
            <person name="Van de Peer Y."/>
            <person name="Grigoriev I.V."/>
        </authorList>
    </citation>
    <scope>NUCLEOTIDE SEQUENCE [LARGE SCALE GENOMIC DNA]</scope>
    <source>
        <strain evidence="7">RCC299 / NOUM17</strain>
    </source>
</reference>
<evidence type="ECO:0000313" key="6">
    <source>
        <dbReference type="EMBL" id="ACO60836.1"/>
    </source>
</evidence>
<evidence type="ECO:0008006" key="8">
    <source>
        <dbReference type="Google" id="ProtNLM"/>
    </source>
</evidence>
<dbReference type="PANTHER" id="PTHR35721:SF1">
    <property type="entry name" value="UREIDOGLYCOLATE HYDROLASE"/>
    <property type="match status" value="1"/>
</dbReference>
<evidence type="ECO:0000256" key="5">
    <source>
        <dbReference type="SAM" id="MobiDB-lite"/>
    </source>
</evidence>
<feature type="region of interest" description="Disordered" evidence="5">
    <location>
        <begin position="1"/>
        <end position="31"/>
    </location>
</feature>
<dbReference type="eggNOG" id="ENOG502QVMT">
    <property type="taxonomic scope" value="Eukaryota"/>
</dbReference>
<comment type="subunit">
    <text evidence="1">Homodimer.</text>
</comment>
<dbReference type="InParanoid" id="C1E0K7"/>
<evidence type="ECO:0000256" key="1">
    <source>
        <dbReference type="ARBA" id="ARBA00011738"/>
    </source>
</evidence>